<sequence length="233" mass="27705">MNSSTDSTRKRFCEPTIDHWVTWHQDDTQRGSKKCTMYVLDKYRNLGNDHKEILPKMIEESDKLLRKASVYRITEFESSVNGSKDDFENDFDEMCCEEMFRLRDAILEFESEEEVDDLQFNHDFFVARTSSETFTKLYQPQIDEFGYLTDWTSMKTKKQREFAQHYETVTNKEIKRKFSPANPASSTIRPLKDQDQAQSIWMINSVQDNVSQDKADVPYQNMCRPMNDNYTFY</sequence>
<organism evidence="1 2">
    <name type="scientific">Kwoniella dendrophila CBS 6074</name>
    <dbReference type="NCBI Taxonomy" id="1295534"/>
    <lineage>
        <taxon>Eukaryota</taxon>
        <taxon>Fungi</taxon>
        <taxon>Dikarya</taxon>
        <taxon>Basidiomycota</taxon>
        <taxon>Agaricomycotina</taxon>
        <taxon>Tremellomycetes</taxon>
        <taxon>Tremellales</taxon>
        <taxon>Cryptococcaceae</taxon>
        <taxon>Kwoniella</taxon>
    </lineage>
</organism>
<proteinExistence type="predicted"/>
<dbReference type="GeneID" id="91092933"/>
<gene>
    <name evidence="1" type="ORF">L201_002261</name>
</gene>
<dbReference type="EMBL" id="CP144099">
    <property type="protein sequence ID" value="WWC87372.1"/>
    <property type="molecule type" value="Genomic_DNA"/>
</dbReference>
<name>A0AAX4JRS5_9TREE</name>
<evidence type="ECO:0000313" key="1">
    <source>
        <dbReference type="EMBL" id="WWC87372.1"/>
    </source>
</evidence>
<keyword evidence="2" id="KW-1185">Reference proteome</keyword>
<accession>A0AAX4JRS5</accession>
<evidence type="ECO:0000313" key="2">
    <source>
        <dbReference type="Proteomes" id="UP001355207"/>
    </source>
</evidence>
<dbReference type="RefSeq" id="XP_066074135.1">
    <property type="nucleotide sequence ID" value="XM_066218038.1"/>
</dbReference>
<reference evidence="1 2" key="1">
    <citation type="submission" date="2024-01" db="EMBL/GenBank/DDBJ databases">
        <title>Comparative genomics of Cryptococcus and Kwoniella reveals pathogenesis evolution and contrasting modes of karyotype evolution via chromosome fusion or intercentromeric recombination.</title>
        <authorList>
            <person name="Coelho M.A."/>
            <person name="David-Palma M."/>
            <person name="Shea T."/>
            <person name="Bowers K."/>
            <person name="McGinley-Smith S."/>
            <person name="Mohammad A.W."/>
            <person name="Gnirke A."/>
            <person name="Yurkov A.M."/>
            <person name="Nowrousian M."/>
            <person name="Sun S."/>
            <person name="Cuomo C.A."/>
            <person name="Heitman J."/>
        </authorList>
    </citation>
    <scope>NUCLEOTIDE SEQUENCE [LARGE SCALE GENOMIC DNA]</scope>
    <source>
        <strain evidence="1 2">CBS 6074</strain>
    </source>
</reference>
<dbReference type="Proteomes" id="UP001355207">
    <property type="component" value="Chromosome 2"/>
</dbReference>
<protein>
    <submittedName>
        <fullName evidence="1">Uncharacterized protein</fullName>
    </submittedName>
</protein>
<dbReference type="AlphaFoldDB" id="A0AAX4JRS5"/>